<protein>
    <recommendedName>
        <fullName evidence="4">ABC transporter permease</fullName>
    </recommendedName>
</protein>
<keyword evidence="3" id="KW-1185">Reference proteome</keyword>
<dbReference type="eggNOG" id="COG1277">
    <property type="taxonomic scope" value="Bacteria"/>
</dbReference>
<feature type="transmembrane region" description="Helical" evidence="1">
    <location>
        <begin position="104"/>
        <end position="127"/>
    </location>
</feature>
<evidence type="ECO:0000313" key="2">
    <source>
        <dbReference type="EMBL" id="KEQ24614.1"/>
    </source>
</evidence>
<dbReference type="GO" id="GO:0140359">
    <property type="term" value="F:ABC-type transporter activity"/>
    <property type="evidence" value="ECO:0007669"/>
    <property type="project" value="InterPro"/>
</dbReference>
<feature type="transmembrane region" description="Helical" evidence="1">
    <location>
        <begin position="21"/>
        <end position="41"/>
    </location>
</feature>
<feature type="transmembrane region" description="Helical" evidence="1">
    <location>
        <begin position="148"/>
        <end position="174"/>
    </location>
</feature>
<dbReference type="AlphaFoldDB" id="A0A081P1P1"/>
<dbReference type="RefSeq" id="WP_036684937.1">
    <property type="nucleotide sequence ID" value="NZ_JNVM01000015.1"/>
</dbReference>
<dbReference type="EMBL" id="JNVM01000015">
    <property type="protein sequence ID" value="KEQ24614.1"/>
    <property type="molecule type" value="Genomic_DNA"/>
</dbReference>
<feature type="transmembrane region" description="Helical" evidence="1">
    <location>
        <begin position="209"/>
        <end position="230"/>
    </location>
</feature>
<dbReference type="Pfam" id="PF12679">
    <property type="entry name" value="ABC2_membrane_2"/>
    <property type="match status" value="1"/>
</dbReference>
<evidence type="ECO:0000256" key="1">
    <source>
        <dbReference type="SAM" id="Phobius"/>
    </source>
</evidence>
<accession>A0A081P1P1</accession>
<sequence>MLRLMPLVQNESMKIFRRWRTWVMTASLIVFMTLLSTVQFMDKPNDQRDWKTRLTANIQQTEQMMSDARMGEGQKQRLQESILHDRYAIEHDIPVNERSLWNPVTLGTSLISLITIFTIVVAADNVAGEFSGGTIKLILIRPAKRWKVLLSKYIASLGFALFLLVTVFAASWLLGIGLYGTGALHQPILDVRDGIVIEHSMVASLLQTYALNSVSLVMMATFGFMISTVFRSSSFAIGGSIALLFVGTSIVHGLREYPWVKYVLFAHLDLTQYIKGKPLIEGMTLGFSVMMLLAYFVLFMALSFFIFGKRDVAA</sequence>
<dbReference type="PANTHER" id="PTHR37305">
    <property type="entry name" value="INTEGRAL MEMBRANE PROTEIN-RELATED"/>
    <property type="match status" value="1"/>
</dbReference>
<reference evidence="2 3" key="1">
    <citation type="submission" date="2014-06" db="EMBL/GenBank/DDBJ databases">
        <title>Draft genome sequence of Paenibacillus sp. MSt1.</title>
        <authorList>
            <person name="Aw Y.K."/>
            <person name="Ong K.S."/>
            <person name="Gan H.M."/>
            <person name="Lee S.M."/>
        </authorList>
    </citation>
    <scope>NUCLEOTIDE SEQUENCE [LARGE SCALE GENOMIC DNA]</scope>
    <source>
        <strain evidence="2 3">MSt1</strain>
    </source>
</reference>
<keyword evidence="1" id="KW-0812">Transmembrane</keyword>
<name>A0A081P1P1_9BACL</name>
<dbReference type="GO" id="GO:0005886">
    <property type="term" value="C:plasma membrane"/>
    <property type="evidence" value="ECO:0007669"/>
    <property type="project" value="UniProtKB-SubCell"/>
</dbReference>
<keyword evidence="1" id="KW-1133">Transmembrane helix</keyword>
<keyword evidence="1" id="KW-0472">Membrane</keyword>
<evidence type="ECO:0000313" key="3">
    <source>
        <dbReference type="Proteomes" id="UP000028123"/>
    </source>
</evidence>
<feature type="transmembrane region" description="Helical" evidence="1">
    <location>
        <begin position="235"/>
        <end position="254"/>
    </location>
</feature>
<organism evidence="2 3">
    <name type="scientific">Paenibacillus tyrfis</name>
    <dbReference type="NCBI Taxonomy" id="1501230"/>
    <lineage>
        <taxon>Bacteria</taxon>
        <taxon>Bacillati</taxon>
        <taxon>Bacillota</taxon>
        <taxon>Bacilli</taxon>
        <taxon>Bacillales</taxon>
        <taxon>Paenibacillaceae</taxon>
        <taxon>Paenibacillus</taxon>
    </lineage>
</organism>
<gene>
    <name evidence="2" type="ORF">ET33_07675</name>
</gene>
<evidence type="ECO:0008006" key="4">
    <source>
        <dbReference type="Google" id="ProtNLM"/>
    </source>
</evidence>
<proteinExistence type="predicted"/>
<feature type="transmembrane region" description="Helical" evidence="1">
    <location>
        <begin position="285"/>
        <end position="307"/>
    </location>
</feature>
<comment type="caution">
    <text evidence="2">The sequence shown here is derived from an EMBL/GenBank/DDBJ whole genome shotgun (WGS) entry which is preliminary data.</text>
</comment>
<dbReference type="Proteomes" id="UP000028123">
    <property type="component" value="Unassembled WGS sequence"/>
</dbReference>
<dbReference type="PANTHER" id="PTHR37305:SF1">
    <property type="entry name" value="MEMBRANE PROTEIN"/>
    <property type="match status" value="1"/>
</dbReference>
<dbReference type="OrthoDB" id="8613028at2"/>